<dbReference type="EMBL" id="CZRL01000104">
    <property type="protein sequence ID" value="CUS54503.1"/>
    <property type="molecule type" value="Genomic_DNA"/>
</dbReference>
<sequence>MNGTVTQTIRLSPADNVVVARAALRADTRVEEEALTTLDSIDPGHKVATQAIAKGDTIRKYNQIIGIAESDIQPGQHVHTHNLRMDDFDRDYRFSESVRSLDFVTPEQAATFEGIVRSDGRVGTRNYIGVLTSVNCSASVARHVTRRFQEDVMAEFPNVDGVVALTHDHGCGGCAGIGLNYIQRTLSGYSRHPNFYAVVIIGLGCEANQIGAMMEAEKLNPSDKLHAYTIQDSGGSAAAAERGEGLIRELLSDANRIERTSRPVSDLILALECGGSDGYSGISANPALGSAADLLVLNGGTACLGETPEVYGAEHLLTQRAVSPAVGQKLVDRIRWWEDYTQANHAEMNNNPAPGNKAGGLTTILEKSLGAVAKGGTTNLVDVYEYAQPITKKGFVFMDTPGYDPASITGMVAGGANITCFTTGRGSVFGGKPVPSLKLATNTPMYLRMESDMDINCGDIVDGTSTVEEKGQEIFEKIIACASGEQSKSEMMGMGEEEFVPWMVGAIL</sequence>
<proteinExistence type="inferred from homology"/>
<dbReference type="CDD" id="cd11613">
    <property type="entry name" value="SAF_AH_GD"/>
    <property type="match status" value="1"/>
</dbReference>
<dbReference type="Pfam" id="PF20629">
    <property type="entry name" value="GD_AH_C"/>
    <property type="match status" value="1"/>
</dbReference>
<dbReference type="InterPro" id="IPR048332">
    <property type="entry name" value="GD_AH_C"/>
</dbReference>
<dbReference type="PANTHER" id="PTHR30536">
    <property type="entry name" value="ALTRONATE/GALACTARATE DEHYDRATASE"/>
    <property type="match status" value="1"/>
</dbReference>
<protein>
    <submittedName>
        <fullName evidence="4">Altronate dehydratase</fullName>
        <ecNumber evidence="4">4.2.1.7</ecNumber>
    </submittedName>
</protein>
<dbReference type="AlphaFoldDB" id="A0A160TVY9"/>
<dbReference type="Pfam" id="PF08666">
    <property type="entry name" value="SAF"/>
    <property type="match status" value="1"/>
</dbReference>
<keyword evidence="2 4" id="KW-0456">Lyase</keyword>
<evidence type="ECO:0000259" key="3">
    <source>
        <dbReference type="SMART" id="SM00858"/>
    </source>
</evidence>
<dbReference type="GO" id="GO:0008789">
    <property type="term" value="F:altronate dehydratase activity"/>
    <property type="evidence" value="ECO:0007669"/>
    <property type="project" value="UniProtKB-EC"/>
</dbReference>
<evidence type="ECO:0000313" key="4">
    <source>
        <dbReference type="EMBL" id="CUS54503.1"/>
    </source>
</evidence>
<dbReference type="SMART" id="SM00858">
    <property type="entry name" value="SAF"/>
    <property type="match status" value="1"/>
</dbReference>
<gene>
    <name evidence="4" type="ORF">MGWOODY_XGa816</name>
</gene>
<dbReference type="PANTHER" id="PTHR30536:SF5">
    <property type="entry name" value="ALTRONATE DEHYDRATASE"/>
    <property type="match status" value="1"/>
</dbReference>
<accession>A0A160TVY9</accession>
<organism evidence="4">
    <name type="scientific">hydrothermal vent metagenome</name>
    <dbReference type="NCBI Taxonomy" id="652676"/>
    <lineage>
        <taxon>unclassified sequences</taxon>
        <taxon>metagenomes</taxon>
        <taxon>ecological metagenomes</taxon>
    </lineage>
</organism>
<dbReference type="InterPro" id="IPR007392">
    <property type="entry name" value="GD_AH_second"/>
</dbReference>
<evidence type="ECO:0000256" key="2">
    <source>
        <dbReference type="ARBA" id="ARBA00023239"/>
    </source>
</evidence>
<dbReference type="Pfam" id="PF04295">
    <property type="entry name" value="GD_AH_second"/>
    <property type="match status" value="1"/>
</dbReference>
<name>A0A160TVY9_9ZZZZ</name>
<dbReference type="InterPro" id="IPR052172">
    <property type="entry name" value="UxaA_altronate/galactarate_dh"/>
</dbReference>
<dbReference type="GO" id="GO:0019698">
    <property type="term" value="P:D-galacturonate catabolic process"/>
    <property type="evidence" value="ECO:0007669"/>
    <property type="project" value="TreeGrafter"/>
</dbReference>
<dbReference type="InterPro" id="IPR044144">
    <property type="entry name" value="SAF_UxaA/GarD"/>
</dbReference>
<dbReference type="EC" id="4.2.1.7" evidence="4"/>
<evidence type="ECO:0000256" key="1">
    <source>
        <dbReference type="ARBA" id="ARBA00010986"/>
    </source>
</evidence>
<dbReference type="Gene3D" id="2.30.130.110">
    <property type="match status" value="1"/>
</dbReference>
<dbReference type="InterPro" id="IPR013974">
    <property type="entry name" value="SAF"/>
</dbReference>
<feature type="domain" description="SAF" evidence="3">
    <location>
        <begin position="15"/>
        <end position="84"/>
    </location>
</feature>
<comment type="similarity">
    <text evidence="1">Belongs to the UxaA family.</text>
</comment>
<reference evidence="4" key="1">
    <citation type="submission" date="2015-10" db="EMBL/GenBank/DDBJ databases">
        <authorList>
            <person name="Gilbert D.G."/>
        </authorList>
    </citation>
    <scope>NUCLEOTIDE SEQUENCE</scope>
</reference>